<sequence>MSIQGFYLLPHPPIIVPEVGKGAEEKIKNTRESLNDIAADISMKGPSTIILITPHGPMFQDAIALASEDEINGDLKNFGAPEVKMTIQLSRELTKKII</sequence>
<keyword evidence="2" id="KW-0223">Dioxygenase</keyword>
<evidence type="ECO:0000259" key="1">
    <source>
        <dbReference type="Pfam" id="PF02900"/>
    </source>
</evidence>
<accession>A0A4R2TVR8</accession>
<comment type="caution">
    <text evidence="2">The sequence shown here is derived from an EMBL/GenBank/DDBJ whole genome shotgun (WGS) entry which is preliminary data.</text>
</comment>
<dbReference type="RefSeq" id="WP_132847399.1">
    <property type="nucleotide sequence ID" value="NZ_CP058648.1"/>
</dbReference>
<keyword evidence="3" id="KW-1185">Reference proteome</keyword>
<evidence type="ECO:0000313" key="2">
    <source>
        <dbReference type="EMBL" id="TCQ07052.1"/>
    </source>
</evidence>
<feature type="domain" description="Extradiol ring-cleavage dioxygenase class III enzyme subunit B" evidence="1">
    <location>
        <begin position="6"/>
        <end position="98"/>
    </location>
</feature>
<protein>
    <submittedName>
        <fullName evidence="2">Catalytic LigB subunit of aromatic ring-opening dioxygenase</fullName>
    </submittedName>
</protein>
<dbReference type="Proteomes" id="UP000295504">
    <property type="component" value="Unassembled WGS sequence"/>
</dbReference>
<dbReference type="SUPFAM" id="SSF53213">
    <property type="entry name" value="LigB-like"/>
    <property type="match status" value="1"/>
</dbReference>
<dbReference type="Pfam" id="PF02900">
    <property type="entry name" value="LigB"/>
    <property type="match status" value="1"/>
</dbReference>
<dbReference type="EMBL" id="SLYC01000002">
    <property type="protein sequence ID" value="TCQ07052.1"/>
    <property type="molecule type" value="Genomic_DNA"/>
</dbReference>
<evidence type="ECO:0000313" key="3">
    <source>
        <dbReference type="Proteomes" id="UP000295504"/>
    </source>
</evidence>
<dbReference type="GO" id="GO:0008198">
    <property type="term" value="F:ferrous iron binding"/>
    <property type="evidence" value="ECO:0007669"/>
    <property type="project" value="InterPro"/>
</dbReference>
<reference evidence="2 3" key="1">
    <citation type="submission" date="2019-03" db="EMBL/GenBank/DDBJ databases">
        <title>Genomic Encyclopedia of Type Strains, Phase IV (KMG-IV): sequencing the most valuable type-strain genomes for metagenomic binning, comparative biology and taxonomic classification.</title>
        <authorList>
            <person name="Goeker M."/>
        </authorList>
    </citation>
    <scope>NUCLEOTIDE SEQUENCE [LARGE SCALE GENOMIC DNA]</scope>
    <source>
        <strain evidence="2 3">DSM 100013</strain>
    </source>
</reference>
<proteinExistence type="predicted"/>
<dbReference type="GO" id="GO:0016702">
    <property type="term" value="F:oxidoreductase activity, acting on single donors with incorporation of molecular oxygen, incorporation of two atoms of oxygen"/>
    <property type="evidence" value="ECO:0007669"/>
    <property type="project" value="UniProtKB-ARBA"/>
</dbReference>
<organism evidence="2 3">
    <name type="scientific">Serpentinicella alkaliphila</name>
    <dbReference type="NCBI Taxonomy" id="1734049"/>
    <lineage>
        <taxon>Bacteria</taxon>
        <taxon>Bacillati</taxon>
        <taxon>Bacillota</taxon>
        <taxon>Clostridia</taxon>
        <taxon>Peptostreptococcales</taxon>
        <taxon>Natronincolaceae</taxon>
        <taxon>Serpentinicella</taxon>
    </lineage>
</organism>
<dbReference type="InterPro" id="IPR004183">
    <property type="entry name" value="Xdiol_dOase_suB"/>
</dbReference>
<keyword evidence="2" id="KW-0560">Oxidoreductase</keyword>
<gene>
    <name evidence="2" type="ORF">EDD79_100248</name>
</gene>
<name>A0A4R2TVR8_9FIRM</name>
<dbReference type="AlphaFoldDB" id="A0A4R2TVR8"/>
<dbReference type="OrthoDB" id="159752at2"/>
<dbReference type="Gene3D" id="3.40.830.10">
    <property type="entry name" value="LigB-like"/>
    <property type="match status" value="1"/>
</dbReference>